<feature type="domain" description="SPOR" evidence="2">
    <location>
        <begin position="828"/>
        <end position="913"/>
    </location>
</feature>
<feature type="region of interest" description="Disordered" evidence="1">
    <location>
        <begin position="1"/>
        <end position="518"/>
    </location>
</feature>
<feature type="compositionally biased region" description="Low complexity" evidence="1">
    <location>
        <begin position="781"/>
        <end position="813"/>
    </location>
</feature>
<sequence length="913" mass="95850">MSDPNDKKPQSPASNWSDFERQARENKDAAPVMEDPLAELDRIVSSGDFGSGSGQRGGSTVSEDDLRILEQELIKELRGQHDESGYVPPAPGGQPAAPQGEVTRADMREHDPVPQARPMAQGRPQQPVQNSPAPDPRDAIDPRFDPGYAVPETPISQDPGAYAQEPEVSQAPLPSADRPAEGGPGLDDWSSLFDDIAPSSSAPSSPAPTAPAVESEHTRQPVETADDEPPVATSGSYGQLSRRSAAEKEDSFFTGLRATREQDDFRSQPEQPEASPHAPEVSLGEQRGPSLRGGRSYDEGAAGPQYGRQAEPTAPRAPRVDPLGGYQPEAADAPVEPAPEPVMPSSWRDRRQAEPVADPMQDYRPNDPAAGVSDVPYGGGQSPRYAPDPTPAPASEPEPYGTYSRSQQSPSDSYGQRRPVEEPMAPAQSRGLRQDPFAVFNDPSAQQASEPYMPYRAPEPNPTPAPDVNVAGQHDDYANYGTDPSYRDPGTQSYDQGYAPGQGGYQDPVGDDFSAADAPVYGSYADPTIAQAAAESAPNYQDEDYTTLETAAAMAAPQPKRRSRKGLYMAAAAAGVVVVGGLLAWGFGQSGGGSTETPVIEANNDPVKETPEDPGGKVVPHQDQTVYDRIDGTESDEGPSNMMPATETPMDITANGQSPRVIPLSGGESSVSQSTGDGDSVSGAVAPKKVRTVVVRPDGTFVTSEEPADSGANQNQNTQLSSVDQQLLNATPSEQAISQTNNTDINGNQLNGGGANAVQPVVDEEDMPLPKSKPAELAALQAANQSSAPQLAPAAPQPSSQAPLVLTPTAPAAAPAPNPVPPQSIAAPSGNGGYTVQVTSQRTPEQARASYANIQAQLSSVLAGYQPDIKQADLGARGIYYRVRVGSFADQGGAINFCNRIKAAGGDCLVARQ</sequence>
<dbReference type="STRING" id="655353.SAMN04488056_10426"/>
<feature type="compositionally biased region" description="Basic and acidic residues" evidence="1">
    <location>
        <begin position="258"/>
        <end position="267"/>
    </location>
</feature>
<gene>
    <name evidence="3" type="ORF">SAMN04488056_10426</name>
</gene>
<dbReference type="RefSeq" id="WP_175528015.1">
    <property type="nucleotide sequence ID" value="NZ_FOVR01000004.1"/>
</dbReference>
<feature type="compositionally biased region" description="Polar residues" evidence="1">
    <location>
        <begin position="403"/>
        <end position="414"/>
    </location>
</feature>
<dbReference type="GO" id="GO:0051301">
    <property type="term" value="P:cell division"/>
    <property type="evidence" value="ECO:0007669"/>
    <property type="project" value="UniProtKB-KW"/>
</dbReference>
<organism evidence="3 4">
    <name type="scientific">Cohaesibacter marisflavi</name>
    <dbReference type="NCBI Taxonomy" id="655353"/>
    <lineage>
        <taxon>Bacteria</taxon>
        <taxon>Pseudomonadati</taxon>
        <taxon>Pseudomonadota</taxon>
        <taxon>Alphaproteobacteria</taxon>
        <taxon>Hyphomicrobiales</taxon>
        <taxon>Cohaesibacteraceae</taxon>
    </lineage>
</organism>
<reference evidence="3 4" key="1">
    <citation type="submission" date="2016-10" db="EMBL/GenBank/DDBJ databases">
        <authorList>
            <person name="de Groot N.N."/>
        </authorList>
    </citation>
    <scope>NUCLEOTIDE SEQUENCE [LARGE SCALE GENOMIC DNA]</scope>
    <source>
        <strain evidence="3 4">CGMCC 1.9157</strain>
    </source>
</reference>
<feature type="compositionally biased region" description="Polar residues" evidence="1">
    <location>
        <begin position="711"/>
        <end position="745"/>
    </location>
</feature>
<dbReference type="Gene3D" id="3.30.70.1070">
    <property type="entry name" value="Sporulation related repeat"/>
    <property type="match status" value="1"/>
</dbReference>
<keyword evidence="4" id="KW-1185">Reference proteome</keyword>
<dbReference type="PROSITE" id="PS51724">
    <property type="entry name" value="SPOR"/>
    <property type="match status" value="1"/>
</dbReference>
<feature type="compositionally biased region" description="Basic and acidic residues" evidence="1">
    <location>
        <begin position="18"/>
        <end position="28"/>
    </location>
</feature>
<dbReference type="EMBL" id="FOVR01000004">
    <property type="protein sequence ID" value="SFO22874.1"/>
    <property type="molecule type" value="Genomic_DNA"/>
</dbReference>
<evidence type="ECO:0000259" key="2">
    <source>
        <dbReference type="PROSITE" id="PS51724"/>
    </source>
</evidence>
<dbReference type="InterPro" id="IPR036680">
    <property type="entry name" value="SPOR-like_sf"/>
</dbReference>
<dbReference type="Proteomes" id="UP000199236">
    <property type="component" value="Unassembled WGS sequence"/>
</dbReference>
<feature type="compositionally biased region" description="Basic and acidic residues" evidence="1">
    <location>
        <begin position="64"/>
        <end position="84"/>
    </location>
</feature>
<feature type="region of interest" description="Disordered" evidence="1">
    <location>
        <begin position="590"/>
        <end position="757"/>
    </location>
</feature>
<feature type="compositionally biased region" description="Basic and acidic residues" evidence="1">
    <location>
        <begin position="606"/>
        <end position="615"/>
    </location>
</feature>
<dbReference type="GO" id="GO:0042834">
    <property type="term" value="F:peptidoglycan binding"/>
    <property type="evidence" value="ECO:0007669"/>
    <property type="project" value="InterPro"/>
</dbReference>
<dbReference type="Pfam" id="PF05036">
    <property type="entry name" value="SPOR"/>
    <property type="match status" value="1"/>
</dbReference>
<dbReference type="AlphaFoldDB" id="A0A1I5FGK3"/>
<dbReference type="InterPro" id="IPR007730">
    <property type="entry name" value="SPOR-like_dom"/>
</dbReference>
<feature type="compositionally biased region" description="Pro residues" evidence="1">
    <location>
        <begin position="386"/>
        <end position="396"/>
    </location>
</feature>
<evidence type="ECO:0000256" key="1">
    <source>
        <dbReference type="SAM" id="MobiDB-lite"/>
    </source>
</evidence>
<evidence type="ECO:0000313" key="4">
    <source>
        <dbReference type="Proteomes" id="UP000199236"/>
    </source>
</evidence>
<accession>A0A1I5FGK3</accession>
<keyword evidence="3" id="KW-0132">Cell division</keyword>
<feature type="region of interest" description="Disordered" evidence="1">
    <location>
        <begin position="781"/>
        <end position="833"/>
    </location>
</feature>
<keyword evidence="3" id="KW-0131">Cell cycle</keyword>
<feature type="compositionally biased region" description="Basic and acidic residues" evidence="1">
    <location>
        <begin position="135"/>
        <end position="144"/>
    </location>
</feature>
<feature type="compositionally biased region" description="Polar residues" evidence="1">
    <location>
        <begin position="233"/>
        <end position="242"/>
    </location>
</feature>
<proteinExistence type="predicted"/>
<feature type="compositionally biased region" description="Polar residues" evidence="1">
    <location>
        <begin position="667"/>
        <end position="677"/>
    </location>
</feature>
<evidence type="ECO:0000313" key="3">
    <source>
        <dbReference type="EMBL" id="SFO22874.1"/>
    </source>
</evidence>
<name>A0A1I5FGK3_9HYPH</name>
<feature type="compositionally biased region" description="Basic and acidic residues" evidence="1">
    <location>
        <begin position="103"/>
        <end position="112"/>
    </location>
</feature>
<dbReference type="SUPFAM" id="SSF110997">
    <property type="entry name" value="Sporulation related repeat"/>
    <property type="match status" value="1"/>
</dbReference>
<protein>
    <submittedName>
        <fullName evidence="3">Cell division protein FtsN</fullName>
    </submittedName>
</protein>